<dbReference type="Proteomes" id="UP000475666">
    <property type="component" value="Unassembled WGS sequence"/>
</dbReference>
<evidence type="ECO:0000313" key="3">
    <source>
        <dbReference type="Proteomes" id="UP000475666"/>
    </source>
</evidence>
<evidence type="ECO:0008006" key="4">
    <source>
        <dbReference type="Google" id="ProtNLM"/>
    </source>
</evidence>
<dbReference type="AlphaFoldDB" id="A0A6G3TID6"/>
<reference evidence="2 3" key="1">
    <citation type="submission" date="2020-01" db="EMBL/GenBank/DDBJ databases">
        <title>Insect and environment-associated Actinomycetes.</title>
        <authorList>
            <person name="Currrie C."/>
            <person name="Chevrette M."/>
            <person name="Carlson C."/>
            <person name="Stubbendieck R."/>
            <person name="Wendt-Pienkowski E."/>
        </authorList>
    </citation>
    <scope>NUCLEOTIDE SEQUENCE [LARGE SCALE GENOMIC DNA]</scope>
    <source>
        <strain evidence="2 3">SID7739</strain>
    </source>
</reference>
<protein>
    <recommendedName>
        <fullName evidence="4">Secreted protein</fullName>
    </recommendedName>
</protein>
<gene>
    <name evidence="2" type="ORF">G3I66_25355</name>
</gene>
<name>A0A6G3TID6_9ACTN</name>
<feature type="signal peptide" evidence="1">
    <location>
        <begin position="1"/>
        <end position="26"/>
    </location>
</feature>
<dbReference type="EMBL" id="JAAGMQ010000754">
    <property type="protein sequence ID" value="NEC36477.1"/>
    <property type="molecule type" value="Genomic_DNA"/>
</dbReference>
<evidence type="ECO:0000256" key="1">
    <source>
        <dbReference type="SAM" id="SignalP"/>
    </source>
</evidence>
<dbReference type="RefSeq" id="WP_164277521.1">
    <property type="nucleotide sequence ID" value="NZ_JAAGMQ010000754.1"/>
</dbReference>
<evidence type="ECO:0000313" key="2">
    <source>
        <dbReference type="EMBL" id="NEC36477.1"/>
    </source>
</evidence>
<feature type="chain" id="PRO_5026321663" description="Secreted protein" evidence="1">
    <location>
        <begin position="27"/>
        <end position="53"/>
    </location>
</feature>
<sequence length="53" mass="5779">MFKTAPLRTAIAAFTLSAFLSLGAFAAFTDTEQHESQFEISAFTDSTDDSQWG</sequence>
<comment type="caution">
    <text evidence="2">The sequence shown here is derived from an EMBL/GenBank/DDBJ whole genome shotgun (WGS) entry which is preliminary data.</text>
</comment>
<organism evidence="2 3">
    <name type="scientific">Streptomyces rubrogriseus</name>
    <dbReference type="NCBI Taxonomy" id="194673"/>
    <lineage>
        <taxon>Bacteria</taxon>
        <taxon>Bacillati</taxon>
        <taxon>Actinomycetota</taxon>
        <taxon>Actinomycetes</taxon>
        <taxon>Kitasatosporales</taxon>
        <taxon>Streptomycetaceae</taxon>
        <taxon>Streptomyces</taxon>
        <taxon>Streptomyces violaceoruber group</taxon>
    </lineage>
</organism>
<accession>A0A6G3TID6</accession>
<keyword evidence="1" id="KW-0732">Signal</keyword>
<proteinExistence type="predicted"/>